<evidence type="ECO:0008006" key="4">
    <source>
        <dbReference type="Google" id="ProtNLM"/>
    </source>
</evidence>
<dbReference type="AlphaFoldDB" id="A0AA95IAD0"/>
<evidence type="ECO:0000313" key="3">
    <source>
        <dbReference type="Proteomes" id="UP001177943"/>
    </source>
</evidence>
<dbReference type="GO" id="GO:0015949">
    <property type="term" value="P:nucleobase-containing small molecule interconversion"/>
    <property type="evidence" value="ECO:0007669"/>
    <property type="project" value="TreeGrafter"/>
</dbReference>
<gene>
    <name evidence="2" type="ORF">QNH46_09050</name>
</gene>
<dbReference type="GO" id="GO:0006229">
    <property type="term" value="P:dUTP biosynthetic process"/>
    <property type="evidence" value="ECO:0007669"/>
    <property type="project" value="InterPro"/>
</dbReference>
<dbReference type="KEGG" id="pwn:QNH46_09050"/>
<dbReference type="InterPro" id="IPR011962">
    <property type="entry name" value="dCTP_deaminase"/>
</dbReference>
<protein>
    <recommendedName>
        <fullName evidence="4">Deoxycytidine triphosphate deaminase</fullName>
    </recommendedName>
</protein>
<dbReference type="Pfam" id="PF22769">
    <property type="entry name" value="DCD"/>
    <property type="match status" value="1"/>
</dbReference>
<dbReference type="Proteomes" id="UP001177943">
    <property type="component" value="Chromosome"/>
</dbReference>
<accession>A0AA95IAD0</accession>
<dbReference type="EMBL" id="CP126084">
    <property type="protein sequence ID" value="WHX50773.1"/>
    <property type="molecule type" value="Genomic_DNA"/>
</dbReference>
<dbReference type="Gene3D" id="2.70.40.10">
    <property type="match status" value="1"/>
</dbReference>
<organism evidence="2 3">
    <name type="scientific">Paenibacillus woosongensis</name>
    <dbReference type="NCBI Taxonomy" id="307580"/>
    <lineage>
        <taxon>Bacteria</taxon>
        <taxon>Bacillati</taxon>
        <taxon>Bacillota</taxon>
        <taxon>Bacilli</taxon>
        <taxon>Bacillales</taxon>
        <taxon>Paenibacillaceae</taxon>
        <taxon>Paenibacillus</taxon>
    </lineage>
</organism>
<keyword evidence="1" id="KW-0546">Nucleotide metabolism</keyword>
<sequence length="187" mass="21065">MILTGKEIEKQVSHKNIIIEPFDPSCINPNSYNYKLGDQIIELSRDVSLLNAMSQDDYQEIPKEGFLLKPGQVYLASTHEIIGSNKFVTSLIGRSSVGRLGLYLQISADLGNLGPAHKWTLELVCVQPIKVYPRMKVGQVSFWKPYGDINEYNGQYTSYHKPQICLFDSLHKIGSDTLDNKMRGNDA</sequence>
<evidence type="ECO:0000313" key="2">
    <source>
        <dbReference type="EMBL" id="WHX50773.1"/>
    </source>
</evidence>
<dbReference type="SUPFAM" id="SSF51283">
    <property type="entry name" value="dUTPase-like"/>
    <property type="match status" value="1"/>
</dbReference>
<dbReference type="PANTHER" id="PTHR42680">
    <property type="entry name" value="DCTP DEAMINASE"/>
    <property type="match status" value="1"/>
</dbReference>
<dbReference type="GO" id="GO:0008829">
    <property type="term" value="F:dCTP deaminase activity"/>
    <property type="evidence" value="ECO:0007669"/>
    <property type="project" value="InterPro"/>
</dbReference>
<dbReference type="InterPro" id="IPR036157">
    <property type="entry name" value="dUTPase-like_sf"/>
</dbReference>
<dbReference type="RefSeq" id="WP_283927805.1">
    <property type="nucleotide sequence ID" value="NZ_CP126084.1"/>
</dbReference>
<name>A0AA95IAD0_9BACL</name>
<proteinExistence type="predicted"/>
<dbReference type="PANTHER" id="PTHR42680:SF3">
    <property type="entry name" value="DCTP DEAMINASE"/>
    <property type="match status" value="1"/>
</dbReference>
<reference evidence="2" key="1">
    <citation type="submission" date="2023-05" db="EMBL/GenBank/DDBJ databases">
        <title>Comparative genomics of Bacillaceae isolates and their secondary metabolite potential.</title>
        <authorList>
            <person name="Song L."/>
            <person name="Nielsen L.J."/>
            <person name="Mohite O."/>
            <person name="Xu X."/>
            <person name="Weber T."/>
            <person name="Kovacs A.T."/>
        </authorList>
    </citation>
    <scope>NUCLEOTIDE SEQUENCE</scope>
    <source>
        <strain evidence="2">B2_4</strain>
    </source>
</reference>
<evidence type="ECO:0000256" key="1">
    <source>
        <dbReference type="ARBA" id="ARBA00023080"/>
    </source>
</evidence>